<dbReference type="GeneID" id="301047347"/>
<evidence type="ECO:0000256" key="1">
    <source>
        <dbReference type="SAM" id="SignalP"/>
    </source>
</evidence>
<evidence type="ECO:0000313" key="2">
    <source>
        <dbReference type="EMBL" id="GAD17234.1"/>
    </source>
</evidence>
<sequence>MNKSIILTGAITGLAAISMFAVQPATSVHAKTKITTNKTFKKTSFLPNSGKNIYVWNAAYNKKLHNLKNYPRTNLYSTKRVTIKTHNYFGSYYYVHSANNKIKGYVWHGQLIQGKYYKGGFYSYPTLNVLLSNRAFRRGASRNIDQWNASGIYSSSARIHGKINQDGISRFAKIPSFSDQKRALNFLKKRHSYLPEMLNYGNHNGARIIMRKVYYAPKHWVRVPMIGILNGNATSGNWEEINAFSAVLDLAKLPNGAKPIANYDVNQVSVMPFGGRGFDFADPNAQVATYSNGPITHVYGNGFGPNHNLSLVDLNRWLRYVPTSNILKLSNTQPTLKDGIWYVAPTFQDNVSYAVHQSKILKLIDTSKSQYYRRVSSSGFTQYHYENGNWQSQYQVLFNNPTFNPGNQIHMTFAKSVLKTSGNDTWWSSENEREIQSFNDNDTEVLPYLYKPVSYYDGFLNGDESAS</sequence>
<feature type="chain" id="PRO_5009975308" description="D-alanyl-D-alanine carboxypeptidase" evidence="1">
    <location>
        <begin position="31"/>
        <end position="467"/>
    </location>
</feature>
<dbReference type="OrthoDB" id="2279195at2"/>
<feature type="signal peptide" evidence="1">
    <location>
        <begin position="1"/>
        <end position="30"/>
    </location>
</feature>
<dbReference type="EMBL" id="BASH01000006">
    <property type="protein sequence ID" value="GAD17234.1"/>
    <property type="molecule type" value="Genomic_DNA"/>
</dbReference>
<dbReference type="Proteomes" id="UP000016361">
    <property type="component" value="Unassembled WGS sequence"/>
</dbReference>
<name>S4NE89_9LACO</name>
<dbReference type="PATRIC" id="fig|1423780.4.peg.47"/>
<evidence type="ECO:0008006" key="4">
    <source>
        <dbReference type="Google" id="ProtNLM"/>
    </source>
</evidence>
<comment type="caution">
    <text evidence="2">The sequence shown here is derived from an EMBL/GenBank/DDBJ whole genome shotgun (WGS) entry which is preliminary data.</text>
</comment>
<dbReference type="STRING" id="1423780.FD05_GL000047"/>
<organism evidence="2 3">
    <name type="scientific">Lentilactobacillus otakiensis DSM 19908 = JCM 15040</name>
    <dbReference type="NCBI Taxonomy" id="1423780"/>
    <lineage>
        <taxon>Bacteria</taxon>
        <taxon>Bacillati</taxon>
        <taxon>Bacillota</taxon>
        <taxon>Bacilli</taxon>
        <taxon>Lactobacillales</taxon>
        <taxon>Lactobacillaceae</taxon>
        <taxon>Lentilactobacillus</taxon>
    </lineage>
</organism>
<reference evidence="3" key="1">
    <citation type="journal article" date="2013" name="Genome Announc.">
        <title>Draft Genome Sequence of D-Branched-Chain Amino Acid Producer Lactobacillus otakiensis JCM 15040T, Isolated from a Traditional Japanese Pickle.</title>
        <authorList>
            <person name="Doi K."/>
            <person name="Mori K."/>
            <person name="Mutaguchi Y."/>
            <person name="Tashiro K."/>
            <person name="Fujino Y."/>
            <person name="Ohmori T."/>
            <person name="Kuhara S."/>
            <person name="Ohshima T."/>
        </authorList>
    </citation>
    <scope>NUCLEOTIDE SEQUENCE [LARGE SCALE GENOMIC DNA]</scope>
    <source>
        <strain evidence="3">JCM 15040</strain>
    </source>
</reference>
<keyword evidence="3" id="KW-1185">Reference proteome</keyword>
<accession>S4NE89</accession>
<dbReference type="eggNOG" id="ENOG50309Z4">
    <property type="taxonomic scope" value="Bacteria"/>
</dbReference>
<proteinExistence type="predicted"/>
<protein>
    <recommendedName>
        <fullName evidence="4">D-alanyl-D-alanine carboxypeptidase</fullName>
    </recommendedName>
</protein>
<gene>
    <name evidence="2" type="ORF">LOT_1772</name>
</gene>
<dbReference type="RefSeq" id="WP_020281674.1">
    <property type="nucleotide sequence ID" value="NZ_AZED01000008.1"/>
</dbReference>
<dbReference type="AlphaFoldDB" id="S4NE89"/>
<evidence type="ECO:0000313" key="3">
    <source>
        <dbReference type="Proteomes" id="UP000016361"/>
    </source>
</evidence>
<keyword evidence="1" id="KW-0732">Signal</keyword>